<dbReference type="InterPro" id="IPR051599">
    <property type="entry name" value="Cell_Envelope_Assoc"/>
</dbReference>
<dbReference type="AlphaFoldDB" id="A0A7W5H717"/>
<dbReference type="Pfam" id="PF02698">
    <property type="entry name" value="DUF218"/>
    <property type="match status" value="1"/>
</dbReference>
<dbReference type="PANTHER" id="PTHR30336">
    <property type="entry name" value="INNER MEMBRANE PROTEIN, PROBABLE PERMEASE"/>
    <property type="match status" value="1"/>
</dbReference>
<dbReference type="CDD" id="cd06259">
    <property type="entry name" value="YdcF-like"/>
    <property type="match status" value="1"/>
</dbReference>
<keyword evidence="1" id="KW-0812">Transmembrane</keyword>
<dbReference type="EMBL" id="JACHXU010000010">
    <property type="protein sequence ID" value="MBB3207471.1"/>
    <property type="molecule type" value="Genomic_DNA"/>
</dbReference>
<proteinExistence type="predicted"/>
<keyword evidence="1" id="KW-1133">Transmembrane helix</keyword>
<dbReference type="PANTHER" id="PTHR30336:SF4">
    <property type="entry name" value="ENVELOPE BIOGENESIS FACTOR ELYC"/>
    <property type="match status" value="1"/>
</dbReference>
<evidence type="ECO:0000313" key="3">
    <source>
        <dbReference type="EMBL" id="MBB3207471.1"/>
    </source>
</evidence>
<feature type="transmembrane region" description="Helical" evidence="1">
    <location>
        <begin position="80"/>
        <end position="98"/>
    </location>
</feature>
<dbReference type="InterPro" id="IPR003848">
    <property type="entry name" value="DUF218"/>
</dbReference>
<accession>A0A7W5H717</accession>
<protein>
    <submittedName>
        <fullName evidence="3">Uncharacterized SAM-binding protein YcdF (DUF218 family)</fullName>
    </submittedName>
</protein>
<sequence length="315" mass="34060">MAESHIELETARPTHWRRAVGVGVITGLLPVALVVTCYLQQGFVAAGRCATDLVMPVAGMWMGLLACTIWHASLRNRGPAFAFFGLFALWSIVGNGYFNRSLMSRVEAPLVTDPNPAFEKWTTLPDGREGQLPLDAAVTLGGSAGLITDGFAEVYRDGERIVSAAQAYHAGMTQTIITTGTSSDGIGNPSEVGRELLVSLNVPDEHIFSIEGENTSQEMASLAEFLQNPPQAWLEQINASVGEKYQIGLITSAFHIPRAIRLAKTNGLDLIPLPCAFRNEQTNRPFLAASLVPNAEHLANFGQATKEILAWFLGR</sequence>
<feature type="transmembrane region" description="Helical" evidence="1">
    <location>
        <begin position="53"/>
        <end position="74"/>
    </location>
</feature>
<name>A0A7W5H717_9BACT</name>
<comment type="caution">
    <text evidence="3">The sequence shown here is derived from an EMBL/GenBank/DDBJ whole genome shotgun (WGS) entry which is preliminary data.</text>
</comment>
<keyword evidence="4" id="KW-1185">Reference proteome</keyword>
<organism evidence="3 4">
    <name type="scientific">Aporhodopirellula rubra</name>
    <dbReference type="NCBI Taxonomy" id="980271"/>
    <lineage>
        <taxon>Bacteria</taxon>
        <taxon>Pseudomonadati</taxon>
        <taxon>Planctomycetota</taxon>
        <taxon>Planctomycetia</taxon>
        <taxon>Pirellulales</taxon>
        <taxon>Pirellulaceae</taxon>
        <taxon>Aporhodopirellula</taxon>
    </lineage>
</organism>
<gene>
    <name evidence="3" type="ORF">FHS27_003292</name>
</gene>
<dbReference type="GO" id="GO:0000270">
    <property type="term" value="P:peptidoglycan metabolic process"/>
    <property type="evidence" value="ECO:0007669"/>
    <property type="project" value="TreeGrafter"/>
</dbReference>
<dbReference type="GO" id="GO:0043164">
    <property type="term" value="P:Gram-negative-bacterium-type cell wall biogenesis"/>
    <property type="evidence" value="ECO:0007669"/>
    <property type="project" value="TreeGrafter"/>
</dbReference>
<reference evidence="3 4" key="1">
    <citation type="submission" date="2020-08" db="EMBL/GenBank/DDBJ databases">
        <title>Genomic Encyclopedia of Type Strains, Phase III (KMG-III): the genomes of soil and plant-associated and newly described type strains.</title>
        <authorList>
            <person name="Whitman W."/>
        </authorList>
    </citation>
    <scope>NUCLEOTIDE SEQUENCE [LARGE SCALE GENOMIC DNA]</scope>
    <source>
        <strain evidence="3 4">CECT 8075</strain>
    </source>
</reference>
<feature type="transmembrane region" description="Helical" evidence="1">
    <location>
        <begin position="20"/>
        <end position="41"/>
    </location>
</feature>
<evidence type="ECO:0000256" key="1">
    <source>
        <dbReference type="SAM" id="Phobius"/>
    </source>
</evidence>
<keyword evidence="1" id="KW-0472">Membrane</keyword>
<feature type="domain" description="DUF218" evidence="2">
    <location>
        <begin position="135"/>
        <end position="309"/>
    </location>
</feature>
<evidence type="ECO:0000313" key="4">
    <source>
        <dbReference type="Proteomes" id="UP000536179"/>
    </source>
</evidence>
<evidence type="ECO:0000259" key="2">
    <source>
        <dbReference type="Pfam" id="PF02698"/>
    </source>
</evidence>
<dbReference type="GO" id="GO:0005886">
    <property type="term" value="C:plasma membrane"/>
    <property type="evidence" value="ECO:0007669"/>
    <property type="project" value="TreeGrafter"/>
</dbReference>
<dbReference type="Proteomes" id="UP000536179">
    <property type="component" value="Unassembled WGS sequence"/>
</dbReference>